<dbReference type="PROSITE" id="PS50110">
    <property type="entry name" value="RESPONSE_REGULATORY"/>
    <property type="match status" value="2"/>
</dbReference>
<dbReference type="Proteomes" id="UP001221838">
    <property type="component" value="Unassembled WGS sequence"/>
</dbReference>
<reference evidence="10 11" key="1">
    <citation type="submission" date="2022-11" db="EMBL/GenBank/DDBJ databases">
        <title>Minimal conservation of predation-associated metabolite biosynthetic gene clusters underscores biosynthetic potential of Myxococcota including descriptions for ten novel species: Archangium lansinium sp. nov., Myxococcus landrumus sp. nov., Nannocystis bai.</title>
        <authorList>
            <person name="Ahearne A."/>
            <person name="Stevens C."/>
            <person name="Dowd S."/>
        </authorList>
    </citation>
    <scope>NUCLEOTIDE SEQUENCE [LARGE SCALE GENOMIC DNA]</scope>
    <source>
        <strain evidence="10 11">NCWAL01</strain>
    </source>
</reference>
<dbReference type="SMART" id="SM00388">
    <property type="entry name" value="HisKA"/>
    <property type="match status" value="1"/>
</dbReference>
<dbReference type="Pfam" id="PF13185">
    <property type="entry name" value="GAF_2"/>
    <property type="match status" value="1"/>
</dbReference>
<dbReference type="InterPro" id="IPR003594">
    <property type="entry name" value="HATPase_dom"/>
</dbReference>
<keyword evidence="4" id="KW-0808">Transferase</keyword>
<dbReference type="Gene3D" id="3.30.450.40">
    <property type="match status" value="1"/>
</dbReference>
<feature type="modified residue" description="4-aspartylphosphate" evidence="6">
    <location>
        <position position="58"/>
    </location>
</feature>
<dbReference type="PRINTS" id="PR00344">
    <property type="entry name" value="BCTRLSENSOR"/>
</dbReference>
<dbReference type="InterPro" id="IPR029016">
    <property type="entry name" value="GAF-like_dom_sf"/>
</dbReference>
<evidence type="ECO:0000256" key="1">
    <source>
        <dbReference type="ARBA" id="ARBA00000085"/>
    </source>
</evidence>
<protein>
    <recommendedName>
        <fullName evidence="2">histidine kinase</fullName>
        <ecNumber evidence="2">2.7.13.3</ecNumber>
    </recommendedName>
</protein>
<keyword evidence="7" id="KW-0175">Coiled coil</keyword>
<dbReference type="SUPFAM" id="SSF55781">
    <property type="entry name" value="GAF domain-like"/>
    <property type="match status" value="1"/>
</dbReference>
<evidence type="ECO:0000256" key="3">
    <source>
        <dbReference type="ARBA" id="ARBA00022553"/>
    </source>
</evidence>
<dbReference type="InterPro" id="IPR011006">
    <property type="entry name" value="CheY-like_superfamily"/>
</dbReference>
<dbReference type="CDD" id="cd00130">
    <property type="entry name" value="PAS"/>
    <property type="match status" value="1"/>
</dbReference>
<dbReference type="SUPFAM" id="SSF55785">
    <property type="entry name" value="PYP-like sensor domain (PAS domain)"/>
    <property type="match status" value="1"/>
</dbReference>
<dbReference type="InterPro" id="IPR013767">
    <property type="entry name" value="PAS_fold"/>
</dbReference>
<dbReference type="InterPro" id="IPR003018">
    <property type="entry name" value="GAF"/>
</dbReference>
<dbReference type="Pfam" id="PF00072">
    <property type="entry name" value="Response_reg"/>
    <property type="match status" value="2"/>
</dbReference>
<dbReference type="RefSeq" id="WP_272140807.1">
    <property type="nucleotide sequence ID" value="NZ_JAQNDM010000002.1"/>
</dbReference>
<dbReference type="CDD" id="cd00082">
    <property type="entry name" value="HisKA"/>
    <property type="match status" value="1"/>
</dbReference>
<dbReference type="InterPro" id="IPR036097">
    <property type="entry name" value="HisK_dim/P_sf"/>
</dbReference>
<evidence type="ECO:0000256" key="2">
    <source>
        <dbReference type="ARBA" id="ARBA00012438"/>
    </source>
</evidence>
<evidence type="ECO:0000256" key="6">
    <source>
        <dbReference type="PROSITE-ProRule" id="PRU00169"/>
    </source>
</evidence>
<dbReference type="InterPro" id="IPR003661">
    <property type="entry name" value="HisK_dim/P_dom"/>
</dbReference>
<dbReference type="SUPFAM" id="SSF52172">
    <property type="entry name" value="CheY-like"/>
    <property type="match status" value="2"/>
</dbReference>
<evidence type="ECO:0000259" key="8">
    <source>
        <dbReference type="PROSITE" id="PS50109"/>
    </source>
</evidence>
<dbReference type="Gene3D" id="3.30.565.10">
    <property type="entry name" value="Histidine kinase-like ATPase, C-terminal domain"/>
    <property type="match status" value="1"/>
</dbReference>
<dbReference type="InterPro" id="IPR005467">
    <property type="entry name" value="His_kinase_dom"/>
</dbReference>
<dbReference type="InterPro" id="IPR004358">
    <property type="entry name" value="Sig_transdc_His_kin-like_C"/>
</dbReference>
<evidence type="ECO:0000259" key="9">
    <source>
        <dbReference type="PROSITE" id="PS50110"/>
    </source>
</evidence>
<dbReference type="InterPro" id="IPR036890">
    <property type="entry name" value="HATPase_C_sf"/>
</dbReference>
<dbReference type="Pfam" id="PF02518">
    <property type="entry name" value="HATPase_c"/>
    <property type="match status" value="1"/>
</dbReference>
<dbReference type="SMART" id="SM00387">
    <property type="entry name" value="HATPase_c"/>
    <property type="match status" value="1"/>
</dbReference>
<feature type="coiled-coil region" evidence="7">
    <location>
        <begin position="446"/>
        <end position="473"/>
    </location>
</feature>
<dbReference type="Pfam" id="PF00512">
    <property type="entry name" value="HisKA"/>
    <property type="match status" value="1"/>
</dbReference>
<dbReference type="InterPro" id="IPR001789">
    <property type="entry name" value="Sig_transdc_resp-reg_receiver"/>
</dbReference>
<evidence type="ECO:0000313" key="10">
    <source>
        <dbReference type="EMBL" id="MDC0710927.1"/>
    </source>
</evidence>
<accession>A0ABT5DF26</accession>
<keyword evidence="11" id="KW-1185">Reference proteome</keyword>
<dbReference type="PROSITE" id="PS50109">
    <property type="entry name" value="HIS_KIN"/>
    <property type="match status" value="1"/>
</dbReference>
<dbReference type="SMART" id="SM00065">
    <property type="entry name" value="GAF"/>
    <property type="match status" value="1"/>
</dbReference>
<keyword evidence="3 6" id="KW-0597">Phosphoprotein</keyword>
<dbReference type="EC" id="2.7.13.3" evidence="2"/>
<evidence type="ECO:0000313" key="11">
    <source>
        <dbReference type="Proteomes" id="UP001221838"/>
    </source>
</evidence>
<dbReference type="Pfam" id="PF00989">
    <property type="entry name" value="PAS"/>
    <property type="match status" value="1"/>
</dbReference>
<dbReference type="CDD" id="cd00075">
    <property type="entry name" value="HATPase"/>
    <property type="match status" value="1"/>
</dbReference>
<dbReference type="EMBL" id="JAQNDM010000002">
    <property type="protein sequence ID" value="MDC0710927.1"/>
    <property type="molecule type" value="Genomic_DNA"/>
</dbReference>
<name>A0ABT5DF26_9BACT</name>
<evidence type="ECO:0000256" key="7">
    <source>
        <dbReference type="SAM" id="Coils"/>
    </source>
</evidence>
<feature type="modified residue" description="4-aspartylphosphate" evidence="6">
    <location>
        <position position="766"/>
    </location>
</feature>
<dbReference type="Gene3D" id="3.30.450.20">
    <property type="entry name" value="PAS domain"/>
    <property type="match status" value="1"/>
</dbReference>
<comment type="catalytic activity">
    <reaction evidence="1">
        <text>ATP + protein L-histidine = ADP + protein N-phospho-L-histidine.</text>
        <dbReference type="EC" id="2.7.13.3"/>
    </reaction>
</comment>
<dbReference type="SMART" id="SM00091">
    <property type="entry name" value="PAS"/>
    <property type="match status" value="1"/>
</dbReference>
<dbReference type="PANTHER" id="PTHR43547">
    <property type="entry name" value="TWO-COMPONENT HISTIDINE KINASE"/>
    <property type="match status" value="1"/>
</dbReference>
<dbReference type="InterPro" id="IPR035965">
    <property type="entry name" value="PAS-like_dom_sf"/>
</dbReference>
<organism evidence="10 11">
    <name type="scientific">Stigmatella ashevillensis</name>
    <dbReference type="NCBI Taxonomy" id="2995309"/>
    <lineage>
        <taxon>Bacteria</taxon>
        <taxon>Pseudomonadati</taxon>
        <taxon>Myxococcota</taxon>
        <taxon>Myxococcia</taxon>
        <taxon>Myxococcales</taxon>
        <taxon>Cystobacterineae</taxon>
        <taxon>Archangiaceae</taxon>
        <taxon>Stigmatella</taxon>
    </lineage>
</organism>
<feature type="domain" description="Histidine kinase" evidence="8">
    <location>
        <begin position="473"/>
        <end position="690"/>
    </location>
</feature>
<gene>
    <name evidence="10" type="ORF">POL68_20815</name>
</gene>
<dbReference type="SUPFAM" id="SSF55874">
    <property type="entry name" value="ATPase domain of HSP90 chaperone/DNA topoisomerase II/histidine kinase"/>
    <property type="match status" value="1"/>
</dbReference>
<keyword evidence="5" id="KW-0418">Kinase</keyword>
<evidence type="ECO:0000256" key="5">
    <source>
        <dbReference type="ARBA" id="ARBA00022777"/>
    </source>
</evidence>
<dbReference type="Gene3D" id="1.10.287.130">
    <property type="match status" value="1"/>
</dbReference>
<evidence type="ECO:0000256" key="4">
    <source>
        <dbReference type="ARBA" id="ARBA00022679"/>
    </source>
</evidence>
<comment type="caution">
    <text evidence="10">The sequence shown here is derived from an EMBL/GenBank/DDBJ whole genome shotgun (WGS) entry which is preliminary data.</text>
</comment>
<dbReference type="PANTHER" id="PTHR43547:SF2">
    <property type="entry name" value="HYBRID SIGNAL TRANSDUCTION HISTIDINE KINASE C"/>
    <property type="match status" value="1"/>
</dbReference>
<proteinExistence type="predicted"/>
<dbReference type="InterPro" id="IPR000014">
    <property type="entry name" value="PAS"/>
</dbReference>
<dbReference type="Gene3D" id="3.40.50.2300">
    <property type="match status" value="2"/>
</dbReference>
<dbReference type="NCBIfam" id="TIGR00229">
    <property type="entry name" value="sensory_box"/>
    <property type="match status" value="1"/>
</dbReference>
<sequence>MSEEPPVASILLVDDHLQNLVVLGAALEPLGQRLVKATSGREALRRLEEEDFAVILLDVRMPDLDGYQTAHLIKAQERTRHIPLLFLTALQREDQHLLRGYAQGAVDYLLKPFEPEVLRAKVAVFVDLHRRNEALKLREVRLREQEREALLRQGEAHARALLTAMPQAVWAARPDGTQAWCNAAWTALLGGNGAGPETHSLVESVHPGEREAVLAGIREALRFGRPWDGQHRMGRPESYRWHHLKVTPLPASAEAWSGFLCTATDIDDEHRTQQISQLLSHASVMLSSSLDYHATLARLAQLVVPRFADWCTVDVFDRGASLAGLTRVAVAHAEPGKAERVLELHQRYPAREDDLSGVARVLLTGQPELLSELPEPMLRRMATDEAHLELLREVGHQSRICVPIRARERNFGALTFGISGARHRYDRRDVALAEELGRRAAMAMDNALLYRDAQRAQQEAQEANRLKDEFLATLSHELRTPLTSILGWTQMLLRRDDLDEAGRRRGMETIERNARLQRQLVEDLLDVSRIAAGKLTLDLREVPLREVVEAALESVRPTAEARGVVLQAEPGEVSESVLADPTRLQQVLWNLLTNALKFTDRGGRVRLEARRDGAFVALTVSDTGKGIEPGFLPHVFERFRQGNTGRGHGGLGLGLAIVRTMVELHGGTVEVRSDGPGTGATFTVLLPLHAGLDAQQAGEQALEVPPPLEVPPLSGVKVLFLGNPVEARESVESFLRSAGAEVQVVASLAEALAALARHRPDVLVSDVLLPGEDGFALMRNHEVRGRIPALALCGDTRTEAQSRILEEGFQMHLCKPVASGELTAAVSALLGRARAGAQEV</sequence>
<dbReference type="SUPFAM" id="SSF47384">
    <property type="entry name" value="Homodimeric domain of signal transducing histidine kinase"/>
    <property type="match status" value="1"/>
</dbReference>
<feature type="domain" description="Response regulatory" evidence="9">
    <location>
        <begin position="717"/>
        <end position="830"/>
    </location>
</feature>
<feature type="domain" description="Response regulatory" evidence="9">
    <location>
        <begin position="9"/>
        <end position="126"/>
    </location>
</feature>
<dbReference type="SMART" id="SM00448">
    <property type="entry name" value="REC"/>
    <property type="match status" value="2"/>
</dbReference>